<feature type="chain" id="PRO_5008534993" description="Dockerin domain-containing protein" evidence="1">
    <location>
        <begin position="32"/>
        <end position="577"/>
    </location>
</feature>
<evidence type="ECO:0000313" key="3">
    <source>
        <dbReference type="EMBL" id="ANY65648.1"/>
    </source>
</evidence>
<dbReference type="InterPro" id="IPR013783">
    <property type="entry name" value="Ig-like_fold"/>
</dbReference>
<dbReference type="EMBL" id="CP016808">
    <property type="protein sequence ID" value="ANY65648.1"/>
    <property type="molecule type" value="Genomic_DNA"/>
</dbReference>
<keyword evidence="1" id="KW-0732">Signal</keyword>
<dbReference type="Pfam" id="PF00404">
    <property type="entry name" value="Dockerin_1"/>
    <property type="match status" value="1"/>
</dbReference>
<dbReference type="SUPFAM" id="SSF63446">
    <property type="entry name" value="Type I dockerin domain"/>
    <property type="match status" value="1"/>
</dbReference>
<dbReference type="InterPro" id="IPR015943">
    <property type="entry name" value="WD40/YVTN_repeat-like_dom_sf"/>
</dbReference>
<dbReference type="Gene3D" id="2.130.10.10">
    <property type="entry name" value="YVTN repeat-like/Quinoprotein amine dehydrogenase"/>
    <property type="match status" value="1"/>
</dbReference>
<gene>
    <name evidence="3" type="ORF">BBD42_03600</name>
</gene>
<dbReference type="PROSITE" id="PS00018">
    <property type="entry name" value="EF_HAND_1"/>
    <property type="match status" value="1"/>
</dbReference>
<feature type="signal peptide" evidence="1">
    <location>
        <begin position="1"/>
        <end position="31"/>
    </location>
</feature>
<dbReference type="InterPro" id="IPR036439">
    <property type="entry name" value="Dockerin_dom_sf"/>
</dbReference>
<reference evidence="3" key="1">
    <citation type="submission" date="2016-08" db="EMBL/GenBank/DDBJ databases">
        <title>Complete Genome Seqeunce of Paenibacillus sp. BIHB 4019 from tea rhizoplane.</title>
        <authorList>
            <person name="Thakur R."/>
            <person name="Swarnkar M.K."/>
            <person name="Gulati A."/>
        </authorList>
    </citation>
    <scope>NUCLEOTIDE SEQUENCE [LARGE SCALE GENOMIC DNA]</scope>
    <source>
        <strain evidence="3">BIHB4019</strain>
    </source>
</reference>
<dbReference type="InterPro" id="IPR044060">
    <property type="entry name" value="Bacterial_rp_domain"/>
</dbReference>
<dbReference type="Pfam" id="PF18998">
    <property type="entry name" value="Flg_new_2"/>
    <property type="match status" value="1"/>
</dbReference>
<protein>
    <recommendedName>
        <fullName evidence="2">Dockerin domain-containing protein</fullName>
    </recommendedName>
</protein>
<dbReference type="InterPro" id="IPR018247">
    <property type="entry name" value="EF_Hand_1_Ca_BS"/>
</dbReference>
<dbReference type="PROSITE" id="PS51766">
    <property type="entry name" value="DOCKERIN"/>
    <property type="match status" value="1"/>
</dbReference>
<dbReference type="Gene3D" id="1.10.1330.10">
    <property type="entry name" value="Dockerin domain"/>
    <property type="match status" value="1"/>
</dbReference>
<organism evidence="3">
    <name type="scientific">Paenibacillus sp. BIHB 4019</name>
    <dbReference type="NCBI Taxonomy" id="1870819"/>
    <lineage>
        <taxon>Bacteria</taxon>
        <taxon>Bacillati</taxon>
        <taxon>Bacillota</taxon>
        <taxon>Bacilli</taxon>
        <taxon>Bacillales</taxon>
        <taxon>Paenibacillaceae</taxon>
        <taxon>Paenibacillus</taxon>
    </lineage>
</organism>
<dbReference type="InterPro" id="IPR002105">
    <property type="entry name" value="Dockerin_1_rpt"/>
</dbReference>
<dbReference type="AlphaFoldDB" id="A0A1B2DD58"/>
<proteinExistence type="predicted"/>
<dbReference type="SUPFAM" id="SSF110296">
    <property type="entry name" value="Oligoxyloglucan reducing end-specific cellobiohydrolase"/>
    <property type="match status" value="1"/>
</dbReference>
<dbReference type="Gene3D" id="2.60.40.10">
    <property type="entry name" value="Immunoglobulins"/>
    <property type="match status" value="1"/>
</dbReference>
<dbReference type="GO" id="GO:0000272">
    <property type="term" value="P:polysaccharide catabolic process"/>
    <property type="evidence" value="ECO:0007669"/>
    <property type="project" value="InterPro"/>
</dbReference>
<evidence type="ECO:0000259" key="2">
    <source>
        <dbReference type="PROSITE" id="PS51766"/>
    </source>
</evidence>
<accession>A0A1B2DD58</accession>
<evidence type="ECO:0000256" key="1">
    <source>
        <dbReference type="SAM" id="SignalP"/>
    </source>
</evidence>
<dbReference type="InterPro" id="IPR016134">
    <property type="entry name" value="Dockerin_dom"/>
</dbReference>
<sequence>MLKKVGKVALCLSLVSTLLVSLLLSKDEVQADGSATAPQYKYTLLKDNIGSAMKLYYNNGTFYYKSQLNGGYNVAHQSTDMQTWTKIIGSDTFGSSKSFSLANLSFIGDRTYATGYNMSTDFFDYTTTSFLGYMNDTSNTSSSWTPSAFPIDSLLLGPVVTDGSNFVMGAGNSNVIYRQASSTGNIEEKAWTKSTFSGVRIINAVYDQVNSRFILGDLRKNIYYSTNGGSTWNSIQVSSTDTDFSDLAQAGGTTYISGGDGVWKLVGTTVTRILPSGSNYRALAVDEDNNVYALRSNGTVLMSSDAGTTWTSIATPDSDITSTSFGAMQYGNGKLLVGGNAGLYQLLGNFSITKQPENTPVDVGAAATFSVIAGGSGLTYQWQVDTTGTGNGFTDVSGATSSSLTINPVLQNMNGYLYRVIITGASGQQLISNTAVLSLHLLKVSYQPGDHGTISAQSEDVEVGAKPVAVPTVTPDSGYRFIGWSNDGGVTKLSSEELKALIITAETTYTAYYNQIVKGDLDGSGSVSSADAQLIVKYLKGLITLDPDQLVAADFNNDGIVDELDVKAILAYIIGRS</sequence>
<dbReference type="CDD" id="cd14256">
    <property type="entry name" value="Dockerin_I"/>
    <property type="match status" value="1"/>
</dbReference>
<feature type="domain" description="Dockerin" evidence="2">
    <location>
        <begin position="514"/>
        <end position="577"/>
    </location>
</feature>
<dbReference type="GO" id="GO:0004553">
    <property type="term" value="F:hydrolase activity, hydrolyzing O-glycosyl compounds"/>
    <property type="evidence" value="ECO:0007669"/>
    <property type="project" value="InterPro"/>
</dbReference>
<name>A0A1B2DD58_9BACL</name>